<proteinExistence type="predicted"/>
<evidence type="ECO:0000313" key="2">
    <source>
        <dbReference type="EMBL" id="OAG04330.1"/>
    </source>
</evidence>
<dbReference type="GeneID" id="28762061"/>
<dbReference type="RefSeq" id="XP_018034695.1">
    <property type="nucleotide sequence ID" value="XM_018178575.1"/>
</dbReference>
<evidence type="ECO:0000256" key="1">
    <source>
        <dbReference type="SAM" id="MobiDB-lite"/>
    </source>
</evidence>
<feature type="region of interest" description="Disordered" evidence="1">
    <location>
        <begin position="106"/>
        <end position="129"/>
    </location>
</feature>
<dbReference type="AlphaFoldDB" id="A0A177CC85"/>
<accession>A0A177CC85</accession>
<gene>
    <name evidence="2" type="ORF">CC84DRAFT_1164831</name>
</gene>
<dbReference type="EMBL" id="KV441553">
    <property type="protein sequence ID" value="OAG04330.1"/>
    <property type="molecule type" value="Genomic_DNA"/>
</dbReference>
<feature type="compositionally biased region" description="Polar residues" evidence="1">
    <location>
        <begin position="108"/>
        <end position="129"/>
    </location>
</feature>
<reference evidence="2 3" key="1">
    <citation type="submission" date="2016-05" db="EMBL/GenBank/DDBJ databases">
        <title>Comparative analysis of secretome profiles of manganese(II)-oxidizing ascomycete fungi.</title>
        <authorList>
            <consortium name="DOE Joint Genome Institute"/>
            <person name="Zeiner C.A."/>
            <person name="Purvine S.O."/>
            <person name="Zink E.M."/>
            <person name="Wu S."/>
            <person name="Pasa-Tolic L."/>
            <person name="Chaput D.L."/>
            <person name="Haridas S."/>
            <person name="Grigoriev I.V."/>
            <person name="Santelli C.M."/>
            <person name="Hansel C.M."/>
        </authorList>
    </citation>
    <scope>NUCLEOTIDE SEQUENCE [LARGE SCALE GENOMIC DNA]</scope>
    <source>
        <strain evidence="2 3">AP3s5-JAC2a</strain>
    </source>
</reference>
<protein>
    <submittedName>
        <fullName evidence="2">Uncharacterized protein</fullName>
    </submittedName>
</protein>
<organism evidence="2 3">
    <name type="scientific">Paraphaeosphaeria sporulosa</name>
    <dbReference type="NCBI Taxonomy" id="1460663"/>
    <lineage>
        <taxon>Eukaryota</taxon>
        <taxon>Fungi</taxon>
        <taxon>Dikarya</taxon>
        <taxon>Ascomycota</taxon>
        <taxon>Pezizomycotina</taxon>
        <taxon>Dothideomycetes</taxon>
        <taxon>Pleosporomycetidae</taxon>
        <taxon>Pleosporales</taxon>
        <taxon>Massarineae</taxon>
        <taxon>Didymosphaeriaceae</taxon>
        <taxon>Paraphaeosphaeria</taxon>
    </lineage>
</organism>
<dbReference type="Proteomes" id="UP000077069">
    <property type="component" value="Unassembled WGS sequence"/>
</dbReference>
<sequence length="164" mass="17088">MRSVGVDDMRLSGGSWKIGGGLVVMREEVCLLEAGTCQLYTSLLDAGLQQGLPLPVVPSALPSCAIGLRARRTPCGTTATPLPSYLSKCPSNLPLSRLSFANGPSPASIGTQTINPSSAEPRQPRPHSTSTAAIGCMHVAFVTCSRPWAPACGIVACADGRRQR</sequence>
<evidence type="ECO:0000313" key="3">
    <source>
        <dbReference type="Proteomes" id="UP000077069"/>
    </source>
</evidence>
<name>A0A177CC85_9PLEO</name>
<keyword evidence="3" id="KW-1185">Reference proteome</keyword>
<feature type="non-terminal residue" evidence="2">
    <location>
        <position position="1"/>
    </location>
</feature>
<dbReference type="InParanoid" id="A0A177CC85"/>